<dbReference type="PANTHER" id="PTHR34315:SF1">
    <property type="entry name" value="INTRADIOL RING-CLEAVAGE DIOXYGENASES DOMAIN-CONTAINING PROTEIN-RELATED"/>
    <property type="match status" value="1"/>
</dbReference>
<evidence type="ECO:0000313" key="4">
    <source>
        <dbReference type="Proteomes" id="UP001175211"/>
    </source>
</evidence>
<evidence type="ECO:0000313" key="3">
    <source>
        <dbReference type="EMBL" id="KAK0454215.1"/>
    </source>
</evidence>
<keyword evidence="4" id="KW-1185">Reference proteome</keyword>
<dbReference type="GO" id="GO:0008199">
    <property type="term" value="F:ferric iron binding"/>
    <property type="evidence" value="ECO:0007669"/>
    <property type="project" value="InterPro"/>
</dbReference>
<dbReference type="EMBL" id="JAUEPS010000027">
    <property type="protein sequence ID" value="KAK0454215.1"/>
    <property type="molecule type" value="Genomic_DNA"/>
</dbReference>
<dbReference type="Proteomes" id="UP001175211">
    <property type="component" value="Unassembled WGS sequence"/>
</dbReference>
<dbReference type="AlphaFoldDB" id="A0AA39K695"/>
<dbReference type="Gene3D" id="2.60.130.10">
    <property type="entry name" value="Aromatic compound dioxygenase"/>
    <property type="match status" value="1"/>
</dbReference>
<gene>
    <name evidence="3" type="ORF">EV420DRAFT_605610</name>
</gene>
<proteinExistence type="predicted"/>
<evidence type="ECO:0000256" key="1">
    <source>
        <dbReference type="SAM" id="SignalP"/>
    </source>
</evidence>
<keyword evidence="1" id="KW-0732">Signal</keyword>
<dbReference type="RefSeq" id="XP_060328603.1">
    <property type="nucleotide sequence ID" value="XM_060482771.1"/>
</dbReference>
<comment type="caution">
    <text evidence="3">The sequence shown here is derived from an EMBL/GenBank/DDBJ whole genome shotgun (WGS) entry which is preliminary data.</text>
</comment>
<dbReference type="PANTHER" id="PTHR34315">
    <property type="match status" value="1"/>
</dbReference>
<sequence length="396" mass="42150">MLYLTSLVSVALLVANSVVGHPGEAPPTSVELTRRAELEISTRRSLADCQSHLARHGYADRSIARRTALAEELRQKRGLATRSPYKRALTVDEVISTSHLSNATGLTSDSDPFTSNSSCVLTPELEQGPYYVQGEYVRSNMREDQTGVPTYVDIELIDVSTCEPLTGVYLDVWHCNATGVYAGIVAEGNGDSSVEANWNTTFLRGIQQMNDEGYAQFETIFPGHYSGRTTHFHMMVHADGTVYDNGTFKSDGQQHVGQVFFDQDLITAVEATSPYSSNSIAITNNEDDRVFVAGVVPDSGTGVDPVLEYVYLGDDLSGGLLLWGTVGVDLTASYESSPGAYFTEAGGIVNENATAIGVNGAAPSGNGTDAGFGGNGTTTSTDSSSTVQLLCTCSSV</sequence>
<feature type="signal peptide" evidence="1">
    <location>
        <begin position="1"/>
        <end position="20"/>
    </location>
</feature>
<keyword evidence="3" id="KW-0223">Dioxygenase</keyword>
<dbReference type="GeneID" id="85366319"/>
<reference evidence="3" key="1">
    <citation type="submission" date="2023-06" db="EMBL/GenBank/DDBJ databases">
        <authorList>
            <consortium name="Lawrence Berkeley National Laboratory"/>
            <person name="Ahrendt S."/>
            <person name="Sahu N."/>
            <person name="Indic B."/>
            <person name="Wong-Bajracharya J."/>
            <person name="Merenyi Z."/>
            <person name="Ke H.-M."/>
            <person name="Monk M."/>
            <person name="Kocsube S."/>
            <person name="Drula E."/>
            <person name="Lipzen A."/>
            <person name="Balint B."/>
            <person name="Henrissat B."/>
            <person name="Andreopoulos B."/>
            <person name="Martin F.M."/>
            <person name="Harder C.B."/>
            <person name="Rigling D."/>
            <person name="Ford K.L."/>
            <person name="Foster G.D."/>
            <person name="Pangilinan J."/>
            <person name="Papanicolaou A."/>
            <person name="Barry K."/>
            <person name="LaButti K."/>
            <person name="Viragh M."/>
            <person name="Koriabine M."/>
            <person name="Yan M."/>
            <person name="Riley R."/>
            <person name="Champramary S."/>
            <person name="Plett K.L."/>
            <person name="Tsai I.J."/>
            <person name="Slot J."/>
            <person name="Sipos G."/>
            <person name="Plett J."/>
            <person name="Nagy L.G."/>
            <person name="Grigoriev I.V."/>
        </authorList>
    </citation>
    <scope>NUCLEOTIDE SEQUENCE</scope>
    <source>
        <strain evidence="3">CCBAS 213</strain>
    </source>
</reference>
<dbReference type="CDD" id="cd03457">
    <property type="entry name" value="intradiol_dioxygenase_like"/>
    <property type="match status" value="1"/>
</dbReference>
<dbReference type="Pfam" id="PF00775">
    <property type="entry name" value="Dioxygenase_C"/>
    <property type="match status" value="1"/>
</dbReference>
<feature type="domain" description="Intradiol ring-cleavage dioxygenases" evidence="2">
    <location>
        <begin position="134"/>
        <end position="229"/>
    </location>
</feature>
<feature type="chain" id="PRO_5041262922" evidence="1">
    <location>
        <begin position="21"/>
        <end position="396"/>
    </location>
</feature>
<keyword evidence="3" id="KW-0560">Oxidoreductase</keyword>
<protein>
    <submittedName>
        <fullName evidence="3">Aromatic compound dioxygenase</fullName>
    </submittedName>
</protein>
<name>A0AA39K695_ARMTA</name>
<evidence type="ECO:0000259" key="2">
    <source>
        <dbReference type="Pfam" id="PF00775"/>
    </source>
</evidence>
<dbReference type="SUPFAM" id="SSF49482">
    <property type="entry name" value="Aromatic compound dioxygenase"/>
    <property type="match status" value="1"/>
</dbReference>
<organism evidence="3 4">
    <name type="scientific">Armillaria tabescens</name>
    <name type="common">Ringless honey mushroom</name>
    <name type="synonym">Agaricus tabescens</name>
    <dbReference type="NCBI Taxonomy" id="1929756"/>
    <lineage>
        <taxon>Eukaryota</taxon>
        <taxon>Fungi</taxon>
        <taxon>Dikarya</taxon>
        <taxon>Basidiomycota</taxon>
        <taxon>Agaricomycotina</taxon>
        <taxon>Agaricomycetes</taxon>
        <taxon>Agaricomycetidae</taxon>
        <taxon>Agaricales</taxon>
        <taxon>Marasmiineae</taxon>
        <taxon>Physalacriaceae</taxon>
        <taxon>Desarmillaria</taxon>
    </lineage>
</organism>
<accession>A0AA39K695</accession>
<dbReference type="InterPro" id="IPR000627">
    <property type="entry name" value="Intradiol_dOase_C"/>
</dbReference>
<dbReference type="InterPro" id="IPR015889">
    <property type="entry name" value="Intradiol_dOase_core"/>
</dbReference>
<dbReference type="GO" id="GO:0016702">
    <property type="term" value="F:oxidoreductase activity, acting on single donors with incorporation of molecular oxygen, incorporation of two atoms of oxygen"/>
    <property type="evidence" value="ECO:0007669"/>
    <property type="project" value="InterPro"/>
</dbReference>